<dbReference type="Gene3D" id="3.40.50.300">
    <property type="entry name" value="P-loop containing nucleotide triphosphate hydrolases"/>
    <property type="match status" value="1"/>
</dbReference>
<dbReference type="SUPFAM" id="SSF52540">
    <property type="entry name" value="P-loop containing nucleoside triphosphate hydrolases"/>
    <property type="match status" value="1"/>
</dbReference>
<comment type="caution">
    <text evidence="2">The sequence shown here is derived from an EMBL/GenBank/DDBJ whole genome shotgun (WGS) entry which is preliminary data.</text>
</comment>
<reference evidence="2 3" key="1">
    <citation type="submission" date="2023-05" db="EMBL/GenBank/DDBJ databases">
        <authorList>
            <person name="Gao F."/>
        </authorList>
    </citation>
    <scope>NUCLEOTIDE SEQUENCE [LARGE SCALE GENOMIC DNA]</scope>
    <source>
        <strain evidence="2 3">MIMF12</strain>
    </source>
</reference>
<protein>
    <submittedName>
        <fullName evidence="2">SbcC/MukB-like Walker B domain-containing protein</fullName>
    </submittedName>
</protein>
<proteinExistence type="predicted"/>
<dbReference type="Pfam" id="PF13558">
    <property type="entry name" value="SbcC_Walker_B"/>
    <property type="match status" value="1"/>
</dbReference>
<dbReference type="PANTHER" id="PTHR32114:SF2">
    <property type="entry name" value="ABC TRANSPORTER ABCH.3"/>
    <property type="match status" value="1"/>
</dbReference>
<sequence>VGHLRAQLAELERQLGLEPFDPANLRQAERDLTATDAALTTARERAGSLAEQERVARERLERKAEIERQAGEISRQLDTWQTLTNTLKANEFQSYLLSEVEAQLLTGAGALLYDISDGRYRLALENGEYVVQDLWNAGETRGVKTLSGGETFLASLSLAIALSDYLAGNKVLGALFLDEGFGTLDPQALEAVAGALENLRTQGRMVGVVTHVESLSERLPSRLLVTKSVAGSSVQRLDG</sequence>
<evidence type="ECO:0000256" key="1">
    <source>
        <dbReference type="SAM" id="Coils"/>
    </source>
</evidence>
<feature type="coiled-coil region" evidence="1">
    <location>
        <begin position="25"/>
        <end position="70"/>
    </location>
</feature>
<organism evidence="2 3">
    <name type="scientific">Deinococcus rhizophilus</name>
    <dbReference type="NCBI Taxonomy" id="3049544"/>
    <lineage>
        <taxon>Bacteria</taxon>
        <taxon>Thermotogati</taxon>
        <taxon>Deinococcota</taxon>
        <taxon>Deinococci</taxon>
        <taxon>Deinococcales</taxon>
        <taxon>Deinococcaceae</taxon>
        <taxon>Deinococcus</taxon>
    </lineage>
</organism>
<dbReference type="InterPro" id="IPR027417">
    <property type="entry name" value="P-loop_NTPase"/>
</dbReference>
<feature type="non-terminal residue" evidence="2">
    <location>
        <position position="1"/>
    </location>
</feature>
<dbReference type="PANTHER" id="PTHR32114">
    <property type="entry name" value="ABC TRANSPORTER ABCH.3"/>
    <property type="match status" value="1"/>
</dbReference>
<dbReference type="Proteomes" id="UP001302059">
    <property type="component" value="Unassembled WGS sequence"/>
</dbReference>
<keyword evidence="1" id="KW-0175">Coiled coil</keyword>
<evidence type="ECO:0000313" key="3">
    <source>
        <dbReference type="Proteomes" id="UP001302059"/>
    </source>
</evidence>
<evidence type="ECO:0000313" key="2">
    <source>
        <dbReference type="EMBL" id="MDL2345696.1"/>
    </source>
</evidence>
<name>A0ABT7JKW0_9DEIO</name>
<gene>
    <name evidence="2" type="ORF">QOL99_16305</name>
</gene>
<dbReference type="RefSeq" id="WP_285525359.1">
    <property type="nucleotide sequence ID" value="NZ_JASNGB010000264.1"/>
</dbReference>
<accession>A0ABT7JKW0</accession>
<dbReference type="EMBL" id="JASNGB010000264">
    <property type="protein sequence ID" value="MDL2345696.1"/>
    <property type="molecule type" value="Genomic_DNA"/>
</dbReference>
<keyword evidence="3" id="KW-1185">Reference proteome</keyword>